<gene>
    <name evidence="1" type="ORF">FSB_LOCUS17801</name>
</gene>
<proteinExistence type="predicted"/>
<sequence length="138" mass="15254">MPSQVEEDPSYVAQIQKQFSYFHGIPGFLLPHPTSSSPTIPFKLHELNFNHCNPHYTSPSHSPLSTIDSYNNNFNQPLMITPSMSSLEALLSKLPSVVPAPSPPALFHLHDSPLGFSIPSQTTGADWKEVDGEKELDE</sequence>
<evidence type="ECO:0000313" key="1">
    <source>
        <dbReference type="EMBL" id="SPC89919.1"/>
    </source>
</evidence>
<protein>
    <submittedName>
        <fullName evidence="1">Uncharacterized protein</fullName>
    </submittedName>
</protein>
<dbReference type="PANTHER" id="PTHR46633:SF3">
    <property type="entry name" value="SERINE_THREONINE-PROTEIN KINASE WNK (WITH NO LYSINE)-LIKE PROTEIN"/>
    <property type="match status" value="1"/>
</dbReference>
<dbReference type="PANTHER" id="PTHR46633">
    <property type="entry name" value="TRANSCRIPTION FACTOR MYC/MYB-RELATED"/>
    <property type="match status" value="1"/>
</dbReference>
<reference evidence="1" key="1">
    <citation type="submission" date="2018-02" db="EMBL/GenBank/DDBJ databases">
        <authorList>
            <person name="Cohen D.B."/>
            <person name="Kent A.D."/>
        </authorList>
    </citation>
    <scope>NUCLEOTIDE SEQUENCE</scope>
</reference>
<name>A0A2N9FSJ3_FAGSY</name>
<dbReference type="EMBL" id="OIVN01001107">
    <property type="protein sequence ID" value="SPC89919.1"/>
    <property type="molecule type" value="Genomic_DNA"/>
</dbReference>
<dbReference type="AlphaFoldDB" id="A0A2N9FSJ3"/>
<accession>A0A2N9FSJ3</accession>
<organism evidence="1">
    <name type="scientific">Fagus sylvatica</name>
    <name type="common">Beechnut</name>
    <dbReference type="NCBI Taxonomy" id="28930"/>
    <lineage>
        <taxon>Eukaryota</taxon>
        <taxon>Viridiplantae</taxon>
        <taxon>Streptophyta</taxon>
        <taxon>Embryophyta</taxon>
        <taxon>Tracheophyta</taxon>
        <taxon>Spermatophyta</taxon>
        <taxon>Magnoliopsida</taxon>
        <taxon>eudicotyledons</taxon>
        <taxon>Gunneridae</taxon>
        <taxon>Pentapetalae</taxon>
        <taxon>rosids</taxon>
        <taxon>fabids</taxon>
        <taxon>Fagales</taxon>
        <taxon>Fagaceae</taxon>
        <taxon>Fagus</taxon>
    </lineage>
</organism>